<dbReference type="SUPFAM" id="SSF160631">
    <property type="entry name" value="SMI1/KNR4-like"/>
    <property type="match status" value="1"/>
</dbReference>
<reference evidence="1 2" key="1">
    <citation type="submission" date="2017-09" db="EMBL/GenBank/DDBJ databases">
        <authorList>
            <person name="Ehlers B."/>
            <person name="Leendertz F.H."/>
        </authorList>
    </citation>
    <scope>NUCLEOTIDE SEQUENCE [LARGE SCALE GENOMIC DNA]</scope>
    <source>
        <strain evidence="1 2">DSM 16848</strain>
    </source>
</reference>
<keyword evidence="2" id="KW-1185">Reference proteome</keyword>
<dbReference type="Pfam" id="PF14567">
    <property type="entry name" value="SUKH_5"/>
    <property type="match status" value="1"/>
</dbReference>
<protein>
    <submittedName>
        <fullName evidence="1">SMI1-KNR4 cell-wall</fullName>
    </submittedName>
</protein>
<dbReference type="Proteomes" id="UP000219669">
    <property type="component" value="Unassembled WGS sequence"/>
</dbReference>
<dbReference type="Gene3D" id="3.40.1580.10">
    <property type="entry name" value="SMI1/KNR4-like"/>
    <property type="match status" value="1"/>
</dbReference>
<evidence type="ECO:0000313" key="1">
    <source>
        <dbReference type="EMBL" id="SOD68136.1"/>
    </source>
</evidence>
<evidence type="ECO:0000313" key="2">
    <source>
        <dbReference type="Proteomes" id="UP000219669"/>
    </source>
</evidence>
<organism evidence="1 2">
    <name type="scientific">Alysiella filiformis DSM 16848</name>
    <dbReference type="NCBI Taxonomy" id="1120981"/>
    <lineage>
        <taxon>Bacteria</taxon>
        <taxon>Pseudomonadati</taxon>
        <taxon>Pseudomonadota</taxon>
        <taxon>Betaproteobacteria</taxon>
        <taxon>Neisseriales</taxon>
        <taxon>Neisseriaceae</taxon>
        <taxon>Alysiella</taxon>
    </lineage>
</organism>
<proteinExistence type="predicted"/>
<dbReference type="AlphaFoldDB" id="A0A286EB85"/>
<dbReference type="RefSeq" id="WP_097114189.1">
    <property type="nucleotide sequence ID" value="NZ_CP083931.1"/>
</dbReference>
<accession>A0A286EB85</accession>
<name>A0A286EB85_9NEIS</name>
<dbReference type="InterPro" id="IPR037883">
    <property type="entry name" value="Knr4/Smi1-like_sf"/>
</dbReference>
<dbReference type="EMBL" id="OCNF01000007">
    <property type="protein sequence ID" value="SOD68136.1"/>
    <property type="molecule type" value="Genomic_DNA"/>
</dbReference>
<sequence length="143" mass="16449">MQTLLSKLNQFFLKNNNFMGIPNTDNEIIKMGEILNIKFNPFFYEIIKNYGSCFIGIPIYSIHINPLFGNDTLLELNHSFRKIIQNNNLLINFLAISHDGCGNYILIEEANDNLYLYNHETQSIEKFYGGNLSEVIDDFISGA</sequence>
<gene>
    <name evidence="1" type="ORF">SAMN02746062_01143</name>
</gene>